<evidence type="ECO:0000256" key="14">
    <source>
        <dbReference type="ARBA" id="ARBA00023136"/>
    </source>
</evidence>
<evidence type="ECO:0000259" key="19">
    <source>
        <dbReference type="PROSITE" id="PS50885"/>
    </source>
</evidence>
<evidence type="ECO:0000256" key="13">
    <source>
        <dbReference type="ARBA" id="ARBA00023026"/>
    </source>
</evidence>
<evidence type="ECO:0000256" key="17">
    <source>
        <dbReference type="SAM" id="Phobius"/>
    </source>
</evidence>
<dbReference type="SUPFAM" id="SSF55874">
    <property type="entry name" value="ATPase domain of HSP90 chaperone/DNA topoisomerase II/histidine kinase"/>
    <property type="match status" value="1"/>
</dbReference>
<dbReference type="Pfam" id="PF00672">
    <property type="entry name" value="HAMP"/>
    <property type="match status" value="1"/>
</dbReference>
<keyword evidence="11 17" id="KW-1133">Transmembrane helix</keyword>
<dbReference type="CDD" id="cd00082">
    <property type="entry name" value="HisKA"/>
    <property type="match status" value="1"/>
</dbReference>
<evidence type="ECO:0000256" key="2">
    <source>
        <dbReference type="ARBA" id="ARBA00004651"/>
    </source>
</evidence>
<dbReference type="Gene3D" id="1.10.287.130">
    <property type="match status" value="1"/>
</dbReference>
<keyword evidence="10" id="KW-0067">ATP-binding</keyword>
<dbReference type="InterPro" id="IPR005467">
    <property type="entry name" value="His_kinase_dom"/>
</dbReference>
<keyword evidence="12" id="KW-0902">Two-component regulatory system</keyword>
<keyword evidence="7 17" id="KW-0812">Transmembrane</keyword>
<dbReference type="SUPFAM" id="SSF158472">
    <property type="entry name" value="HAMP domain-like"/>
    <property type="match status" value="1"/>
</dbReference>
<dbReference type="InterPro" id="IPR036890">
    <property type="entry name" value="HATPase_C_sf"/>
</dbReference>
<keyword evidence="8" id="KW-0547">Nucleotide-binding</keyword>
<dbReference type="Gene3D" id="3.30.565.10">
    <property type="entry name" value="Histidine kinase-like ATPase, C-terminal domain"/>
    <property type="match status" value="1"/>
</dbReference>
<evidence type="ECO:0000256" key="16">
    <source>
        <dbReference type="ARBA" id="ARBA00040841"/>
    </source>
</evidence>
<evidence type="ECO:0000256" key="10">
    <source>
        <dbReference type="ARBA" id="ARBA00022840"/>
    </source>
</evidence>
<organism evidence="20 21">
    <name type="scientific">Halobacillus kuroshimensis</name>
    <dbReference type="NCBI Taxonomy" id="302481"/>
    <lineage>
        <taxon>Bacteria</taxon>
        <taxon>Bacillati</taxon>
        <taxon>Bacillota</taxon>
        <taxon>Bacilli</taxon>
        <taxon>Bacillales</taxon>
        <taxon>Bacillaceae</taxon>
        <taxon>Halobacillus</taxon>
    </lineage>
</organism>
<comment type="subcellular location">
    <subcellularLocation>
        <location evidence="2">Cell membrane</location>
        <topology evidence="2">Multi-pass membrane protein</topology>
    </subcellularLocation>
</comment>
<dbReference type="PROSITE" id="PS50885">
    <property type="entry name" value="HAMP"/>
    <property type="match status" value="1"/>
</dbReference>
<comment type="function">
    <text evidence="15">Member of the two-component regulatory system HssS/HssR involved in intracellular heme homeostasis and tempering of staphylococcal virulence. HssS functions as a heme sensor histidine kinase which is autophosphorylated at a histidine residue and transfers its phosphate group to an aspartate residue of HssR. HssR/HssS activates the expression of hrtAB, an efflux pump, in response to extracellular heme, hemin, hemoglobin or blood.</text>
</comment>
<dbReference type="CDD" id="cd00075">
    <property type="entry name" value="HATPase"/>
    <property type="match status" value="1"/>
</dbReference>
<keyword evidence="14 17" id="KW-0472">Membrane</keyword>
<keyword evidence="4" id="KW-1003">Cell membrane</keyword>
<dbReference type="Pfam" id="PF02518">
    <property type="entry name" value="HATPase_c"/>
    <property type="match status" value="1"/>
</dbReference>
<keyword evidence="9" id="KW-0418">Kinase</keyword>
<evidence type="ECO:0000259" key="18">
    <source>
        <dbReference type="PROSITE" id="PS50109"/>
    </source>
</evidence>
<evidence type="ECO:0000256" key="1">
    <source>
        <dbReference type="ARBA" id="ARBA00000085"/>
    </source>
</evidence>
<proteinExistence type="predicted"/>
<dbReference type="Pfam" id="PF00512">
    <property type="entry name" value="HisKA"/>
    <property type="match status" value="1"/>
</dbReference>
<dbReference type="InterPro" id="IPR004358">
    <property type="entry name" value="Sig_transdc_His_kin-like_C"/>
</dbReference>
<gene>
    <name evidence="20" type="ORF">JF544_13970</name>
</gene>
<dbReference type="SUPFAM" id="SSF47384">
    <property type="entry name" value="Homodimeric domain of signal transducing histidine kinase"/>
    <property type="match status" value="1"/>
</dbReference>
<comment type="catalytic activity">
    <reaction evidence="1">
        <text>ATP + protein L-histidine = ADP + protein N-phospho-L-histidine.</text>
        <dbReference type="EC" id="2.7.13.3"/>
    </reaction>
</comment>
<feature type="transmembrane region" description="Helical" evidence="17">
    <location>
        <begin position="151"/>
        <end position="175"/>
    </location>
</feature>
<accession>A0ABS3DYD4</accession>
<sequence length="447" mass="50444">MKSLYAQIVVTFIAAIVIGLVITFSISGRLHALQVAEKLETQMVNIGKEFIELYKKEPDTDADLYLDAMSSGSFEVLLFKDDAEESLYYEEGQDWDIDQADVERVLNGDVHNEYLLPPRINIGLPFEKDGSSYALFLRPDFEFFFEGFRQIVLILFLTVLLIGSFVFILSTRWIVRPIKAMTETAGELAKGNFDVQVETKRKDELGSLAHSFNQMAHGLGELDGMRQQFVSNVSHEIQSPLTSIQGFARALKDGVVTDEENRQAYYDIIEKESRRLSVLSHNLLKLATLDSDHPPYEPSSYKLDEQLRRVLAHMEPQWSDKKITIDADLEDCSLYGDADQLEQVWVNILSNAIRHTQTEGTIAVRLKADEDGAEVTISDDGEGMSPEDQQRIFERFYKADKSRTRKQGGSGLGLSIAERIVQLHDGTIQVTSRPGEGAAFTVHLPRR</sequence>
<evidence type="ECO:0000256" key="6">
    <source>
        <dbReference type="ARBA" id="ARBA00022679"/>
    </source>
</evidence>
<evidence type="ECO:0000256" key="7">
    <source>
        <dbReference type="ARBA" id="ARBA00022692"/>
    </source>
</evidence>
<keyword evidence="21" id="KW-1185">Reference proteome</keyword>
<dbReference type="EMBL" id="JAEKJY010000004">
    <property type="protein sequence ID" value="MBN8236370.1"/>
    <property type="molecule type" value="Genomic_DNA"/>
</dbReference>
<dbReference type="PRINTS" id="PR00344">
    <property type="entry name" value="BCTRLSENSOR"/>
</dbReference>
<dbReference type="CDD" id="cd06225">
    <property type="entry name" value="HAMP"/>
    <property type="match status" value="1"/>
</dbReference>
<dbReference type="InterPro" id="IPR003661">
    <property type="entry name" value="HisK_dim/P_dom"/>
</dbReference>
<evidence type="ECO:0000256" key="5">
    <source>
        <dbReference type="ARBA" id="ARBA00022553"/>
    </source>
</evidence>
<dbReference type="Gene3D" id="6.10.340.10">
    <property type="match status" value="1"/>
</dbReference>
<dbReference type="PANTHER" id="PTHR45528:SF11">
    <property type="entry name" value="HISTIDINE KINASE"/>
    <property type="match status" value="1"/>
</dbReference>
<keyword evidence="13" id="KW-0843">Virulence</keyword>
<evidence type="ECO:0000313" key="20">
    <source>
        <dbReference type="EMBL" id="MBN8236370.1"/>
    </source>
</evidence>
<protein>
    <recommendedName>
        <fullName evidence="16">Heme sensor protein HssS</fullName>
        <ecNumber evidence="3">2.7.13.3</ecNumber>
    </recommendedName>
</protein>
<dbReference type="SMART" id="SM00304">
    <property type="entry name" value="HAMP"/>
    <property type="match status" value="1"/>
</dbReference>
<evidence type="ECO:0000256" key="3">
    <source>
        <dbReference type="ARBA" id="ARBA00012438"/>
    </source>
</evidence>
<evidence type="ECO:0000256" key="4">
    <source>
        <dbReference type="ARBA" id="ARBA00022475"/>
    </source>
</evidence>
<evidence type="ECO:0000313" key="21">
    <source>
        <dbReference type="Proteomes" id="UP000663970"/>
    </source>
</evidence>
<dbReference type="Proteomes" id="UP000663970">
    <property type="component" value="Unassembled WGS sequence"/>
</dbReference>
<feature type="domain" description="Histidine kinase" evidence="18">
    <location>
        <begin position="232"/>
        <end position="447"/>
    </location>
</feature>
<dbReference type="PANTHER" id="PTHR45528">
    <property type="entry name" value="SENSOR HISTIDINE KINASE CPXA"/>
    <property type="match status" value="1"/>
</dbReference>
<evidence type="ECO:0000256" key="12">
    <source>
        <dbReference type="ARBA" id="ARBA00023012"/>
    </source>
</evidence>
<comment type="caution">
    <text evidence="20">The sequence shown here is derived from an EMBL/GenBank/DDBJ whole genome shotgun (WGS) entry which is preliminary data.</text>
</comment>
<dbReference type="PROSITE" id="PS50109">
    <property type="entry name" value="HIS_KIN"/>
    <property type="match status" value="1"/>
</dbReference>
<evidence type="ECO:0000256" key="11">
    <source>
        <dbReference type="ARBA" id="ARBA00022989"/>
    </source>
</evidence>
<dbReference type="InterPro" id="IPR003594">
    <property type="entry name" value="HATPase_dom"/>
</dbReference>
<feature type="transmembrane region" description="Helical" evidence="17">
    <location>
        <begin position="6"/>
        <end position="26"/>
    </location>
</feature>
<feature type="domain" description="HAMP" evidence="19">
    <location>
        <begin position="172"/>
        <end position="224"/>
    </location>
</feature>
<evidence type="ECO:0000256" key="8">
    <source>
        <dbReference type="ARBA" id="ARBA00022741"/>
    </source>
</evidence>
<dbReference type="InterPro" id="IPR003660">
    <property type="entry name" value="HAMP_dom"/>
</dbReference>
<dbReference type="InterPro" id="IPR036097">
    <property type="entry name" value="HisK_dim/P_sf"/>
</dbReference>
<dbReference type="SMART" id="SM00387">
    <property type="entry name" value="HATPase_c"/>
    <property type="match status" value="1"/>
</dbReference>
<reference evidence="20 21" key="1">
    <citation type="submission" date="2020-12" db="EMBL/GenBank/DDBJ databases">
        <title>Oil enriched cultivation method for isolating marine PHA-producing bacteria.</title>
        <authorList>
            <person name="Zheng W."/>
            <person name="Yu S."/>
            <person name="Huang Y."/>
        </authorList>
    </citation>
    <scope>NUCLEOTIDE SEQUENCE [LARGE SCALE GENOMIC DNA]</scope>
    <source>
        <strain evidence="20 21">SY-2-6</strain>
    </source>
</reference>
<dbReference type="EC" id="2.7.13.3" evidence="3"/>
<evidence type="ECO:0000256" key="15">
    <source>
        <dbReference type="ARBA" id="ARBA00037219"/>
    </source>
</evidence>
<dbReference type="InterPro" id="IPR050398">
    <property type="entry name" value="HssS/ArlS-like"/>
</dbReference>
<evidence type="ECO:0000256" key="9">
    <source>
        <dbReference type="ARBA" id="ARBA00022777"/>
    </source>
</evidence>
<keyword evidence="5" id="KW-0597">Phosphoprotein</keyword>
<dbReference type="RefSeq" id="WP_206934764.1">
    <property type="nucleotide sequence ID" value="NZ_JAEKJY010000004.1"/>
</dbReference>
<dbReference type="SMART" id="SM00388">
    <property type="entry name" value="HisKA"/>
    <property type="match status" value="1"/>
</dbReference>
<name>A0ABS3DYD4_9BACI</name>
<keyword evidence="6" id="KW-0808">Transferase</keyword>